<evidence type="ECO:0000313" key="1">
    <source>
        <dbReference type="EMBL" id="EIM64075.1"/>
    </source>
</evidence>
<proteinExistence type="predicted"/>
<evidence type="ECO:0000313" key="2">
    <source>
        <dbReference type="Proteomes" id="UP000005778"/>
    </source>
</evidence>
<accession>I5B3L2</accession>
<sequence>MNKMDKKTEIVRQEAYESLPPAIKESLTPEEKELFLTAEQWPESLFTKLDEFITKE</sequence>
<reference evidence="1 2" key="1">
    <citation type="submission" date="2011-09" db="EMBL/GenBank/DDBJ databases">
        <authorList>
            <consortium name="US DOE Joint Genome Institute (JGI-PGF)"/>
            <person name="Lucas S."/>
            <person name="Han J."/>
            <person name="Lapidus A."/>
            <person name="Cheng J.-F."/>
            <person name="Goodwin L."/>
            <person name="Pitluck S."/>
            <person name="Peters L."/>
            <person name="Land M.L."/>
            <person name="Hauser L."/>
            <person name="Orellana R."/>
            <person name="Lovley D."/>
            <person name="Woyke T.J."/>
        </authorList>
    </citation>
    <scope>NUCLEOTIDE SEQUENCE [LARGE SCALE GENOMIC DNA]</scope>
    <source>
        <strain evidence="1 2">2ac9</strain>
    </source>
</reference>
<dbReference type="STRING" id="879212.DespoDRAFT_02191"/>
<protein>
    <submittedName>
        <fullName evidence="1">Uncharacterized protein</fullName>
    </submittedName>
</protein>
<keyword evidence="2" id="KW-1185">Reference proteome</keyword>
<gene>
    <name evidence="1" type="ORF">DespoDRAFT_02191</name>
</gene>
<dbReference type="Proteomes" id="UP000005778">
    <property type="component" value="Chromosome"/>
</dbReference>
<reference evidence="1 2" key="2">
    <citation type="submission" date="2012-02" db="EMBL/GenBank/DDBJ databases">
        <title>Improved High-Quality Draft sequence of Desulfobacter postgatei 2ac9.</title>
        <authorList>
            <consortium name="US DOE Joint Genome Institute"/>
            <person name="Lucas S."/>
            <person name="Han J."/>
            <person name="Lapidus A."/>
            <person name="Cheng J.-F."/>
            <person name="Goodwin L."/>
            <person name="Pitluck S."/>
            <person name="Peters L."/>
            <person name="Ovchinnikova G."/>
            <person name="Held B."/>
            <person name="Detter J.C."/>
            <person name="Han C."/>
            <person name="Tapia R."/>
            <person name="Land M."/>
            <person name="Hauser L."/>
            <person name="Kyrpides N."/>
            <person name="Ivanova N."/>
            <person name="Pagani I."/>
            <person name="Orellana R."/>
            <person name="Lovley D."/>
            <person name="Woyke T."/>
        </authorList>
    </citation>
    <scope>NUCLEOTIDE SEQUENCE [LARGE SCALE GENOMIC DNA]</scope>
    <source>
        <strain evidence="1 2">2ac9</strain>
    </source>
</reference>
<name>I5B3L2_9BACT</name>
<dbReference type="eggNOG" id="ENOG5033EEQ">
    <property type="taxonomic scope" value="Bacteria"/>
</dbReference>
<dbReference type="AlphaFoldDB" id="I5B3L2"/>
<dbReference type="EMBL" id="CM001488">
    <property type="protein sequence ID" value="EIM64075.1"/>
    <property type="molecule type" value="Genomic_DNA"/>
</dbReference>
<organism evidence="1 2">
    <name type="scientific">Desulfobacter postgatei 2ac9</name>
    <dbReference type="NCBI Taxonomy" id="879212"/>
    <lineage>
        <taxon>Bacteria</taxon>
        <taxon>Pseudomonadati</taxon>
        <taxon>Thermodesulfobacteriota</taxon>
        <taxon>Desulfobacteria</taxon>
        <taxon>Desulfobacterales</taxon>
        <taxon>Desulfobacteraceae</taxon>
        <taxon>Desulfobacter</taxon>
    </lineage>
</organism>
<dbReference type="HOGENOM" id="CLU_3006836_0_0_7"/>